<evidence type="ECO:0000313" key="2">
    <source>
        <dbReference type="Proteomes" id="UP000054466"/>
    </source>
</evidence>
<dbReference type="EMBL" id="KN847176">
    <property type="protein sequence ID" value="KIW21796.1"/>
    <property type="molecule type" value="Genomic_DNA"/>
</dbReference>
<dbReference type="RefSeq" id="XP_016242012.1">
    <property type="nucleotide sequence ID" value="XM_016400341.1"/>
</dbReference>
<dbReference type="EMBL" id="KN847176">
    <property type="protein sequence ID" value="KIW21797.1"/>
    <property type="molecule type" value="Genomic_DNA"/>
</dbReference>
<protein>
    <submittedName>
        <fullName evidence="1">Uncharacterized protein</fullName>
    </submittedName>
</protein>
<dbReference type="VEuPathDB" id="FungiDB:PV07_12776"/>
<feature type="non-terminal residue" evidence="1">
    <location>
        <position position="469"/>
    </location>
</feature>
<evidence type="ECO:0000313" key="1">
    <source>
        <dbReference type="EMBL" id="KIW21797.1"/>
    </source>
</evidence>
<sequence length="469" mass="52301">MIRPAASKGTGLSPLWVWSLVQDLFPLVSHDQDNSCNTVVYLDDAASTGSQAAAAVRDLSHILDDRNTSRDKPLRMIMGFGAISDEARRLIQAQAAEEGPRLRLTLVNAPIEITTVDQKISLRKASSAKFPTDATLNAWMEARAECAERSWNYTATRNALRHEQNRFPDAREYYATIFAHRFPDQTSVIMRDLLAYGLDHDKQDGLIERPDWKPYANIEKEITKFSPRPYWSLTTKGWQQYLRSLTPGFGQVVVSNKLEGMNQVRLCMAYNAATNYSLECCKNCTRVRYYSTCCNCVVGLANLKGFAAYRVRRNAYQVLCIASARAEAHTKAVGYAIGLLRRFRKGQSGGRNPLGREQIIRPMTNTTLDVRVRLEVAVAQRVGAAIEIAHVVLHHREDVVVEKCGRSRRGEITIGRMKGQWVEREITGSSILTGNKIAIGEETSRRCTVVGRGGAVQAVEIYGDGVGKS</sequence>
<reference evidence="1 2" key="1">
    <citation type="submission" date="2015-01" db="EMBL/GenBank/DDBJ databases">
        <title>The Genome Sequence of Cladophialophora immunda CBS83496.</title>
        <authorList>
            <consortium name="The Broad Institute Genomics Platform"/>
            <person name="Cuomo C."/>
            <person name="de Hoog S."/>
            <person name="Gorbushina A."/>
            <person name="Stielow B."/>
            <person name="Teixiera M."/>
            <person name="Abouelleil A."/>
            <person name="Chapman S.B."/>
            <person name="Priest M."/>
            <person name="Young S.K."/>
            <person name="Wortman J."/>
            <person name="Nusbaum C."/>
            <person name="Birren B."/>
        </authorList>
    </citation>
    <scope>NUCLEOTIDE SEQUENCE [LARGE SCALE GENOMIC DNA]</scope>
    <source>
        <strain evidence="1 2">CBS 83496</strain>
    </source>
</reference>
<dbReference type="GeneID" id="27351970"/>
<proteinExistence type="predicted"/>
<name>A0A0D2AAJ4_9EURO</name>
<gene>
    <name evidence="1" type="ORF">PV07_12776</name>
</gene>
<dbReference type="AlphaFoldDB" id="A0A0D2AAJ4"/>
<dbReference type="HOGENOM" id="CLU_583389_0_0_1"/>
<dbReference type="Proteomes" id="UP000054466">
    <property type="component" value="Unassembled WGS sequence"/>
</dbReference>
<organism evidence="1 2">
    <name type="scientific">Cladophialophora immunda</name>
    <dbReference type="NCBI Taxonomy" id="569365"/>
    <lineage>
        <taxon>Eukaryota</taxon>
        <taxon>Fungi</taxon>
        <taxon>Dikarya</taxon>
        <taxon>Ascomycota</taxon>
        <taxon>Pezizomycotina</taxon>
        <taxon>Eurotiomycetes</taxon>
        <taxon>Chaetothyriomycetidae</taxon>
        <taxon>Chaetothyriales</taxon>
        <taxon>Herpotrichiellaceae</taxon>
        <taxon>Cladophialophora</taxon>
    </lineage>
</organism>
<dbReference type="RefSeq" id="XP_016242013.1">
    <property type="nucleotide sequence ID" value="XM_016400342.1"/>
</dbReference>
<keyword evidence="2" id="KW-1185">Reference proteome</keyword>
<accession>A0A0D2AAJ4</accession>